<name>A0A6L7G4W1_9RHOB</name>
<evidence type="ECO:0000313" key="4">
    <source>
        <dbReference type="Proteomes" id="UP000477911"/>
    </source>
</evidence>
<accession>A0A6L7G4W1</accession>
<evidence type="ECO:0000256" key="2">
    <source>
        <dbReference type="SAM" id="SignalP"/>
    </source>
</evidence>
<dbReference type="AlphaFoldDB" id="A0A6L7G4W1"/>
<feature type="chain" id="PRO_5026961073" evidence="2">
    <location>
        <begin position="24"/>
        <end position="165"/>
    </location>
</feature>
<evidence type="ECO:0000256" key="1">
    <source>
        <dbReference type="SAM" id="MobiDB-lite"/>
    </source>
</evidence>
<feature type="signal peptide" evidence="2">
    <location>
        <begin position="1"/>
        <end position="23"/>
    </location>
</feature>
<dbReference type="RefSeq" id="WP_160895170.1">
    <property type="nucleotide sequence ID" value="NZ_WUMU01000016.1"/>
</dbReference>
<dbReference type="EMBL" id="WUMU01000016">
    <property type="protein sequence ID" value="MXN19051.1"/>
    <property type="molecule type" value="Genomic_DNA"/>
</dbReference>
<dbReference type="Pfam" id="PF09923">
    <property type="entry name" value="DUF2155"/>
    <property type="match status" value="1"/>
</dbReference>
<sequence>MTRLKGLVLASAAALAMAGSADAQTVVQDQVSEGTGAMIRGLDKIDARTTDFTLKNGESVKYGTLVITLKDCRYPVGNPAGDAFAYLTITEPGKAKSDLFDGWMIASSPALNALDHFRYDVWALRCTVPAGAEQPATAPDFSEGANPVPDDSGDSDSAPSDIPND</sequence>
<evidence type="ECO:0000313" key="3">
    <source>
        <dbReference type="EMBL" id="MXN19051.1"/>
    </source>
</evidence>
<dbReference type="Proteomes" id="UP000477911">
    <property type="component" value="Unassembled WGS sequence"/>
</dbReference>
<comment type="caution">
    <text evidence="3">The sequence shown here is derived from an EMBL/GenBank/DDBJ whole genome shotgun (WGS) entry which is preliminary data.</text>
</comment>
<organism evidence="3 4">
    <name type="scientific">Pseudooceanicola albus</name>
    <dbReference type="NCBI Taxonomy" id="2692189"/>
    <lineage>
        <taxon>Bacteria</taxon>
        <taxon>Pseudomonadati</taxon>
        <taxon>Pseudomonadota</taxon>
        <taxon>Alphaproteobacteria</taxon>
        <taxon>Rhodobacterales</taxon>
        <taxon>Paracoccaceae</taxon>
        <taxon>Pseudooceanicola</taxon>
    </lineage>
</organism>
<gene>
    <name evidence="3" type="ORF">GR170_14495</name>
</gene>
<reference evidence="3 4" key="1">
    <citation type="submission" date="2019-12" db="EMBL/GenBank/DDBJ databases">
        <authorList>
            <person name="Li M."/>
        </authorList>
    </citation>
    <scope>NUCLEOTIDE SEQUENCE [LARGE SCALE GENOMIC DNA]</scope>
    <source>
        <strain evidence="3 4">GBMRC 2024</strain>
    </source>
</reference>
<proteinExistence type="predicted"/>
<feature type="region of interest" description="Disordered" evidence="1">
    <location>
        <begin position="133"/>
        <end position="165"/>
    </location>
</feature>
<dbReference type="InterPro" id="IPR019225">
    <property type="entry name" value="DUF2155"/>
</dbReference>
<keyword evidence="2" id="KW-0732">Signal</keyword>
<feature type="compositionally biased region" description="Low complexity" evidence="1">
    <location>
        <begin position="147"/>
        <end position="165"/>
    </location>
</feature>
<keyword evidence="4" id="KW-1185">Reference proteome</keyword>
<protein>
    <submittedName>
        <fullName evidence="3">DUF2155 domain-containing protein</fullName>
    </submittedName>
</protein>